<gene>
    <name evidence="3" type="ORF">LTRI10_LOCUS51368</name>
</gene>
<protein>
    <recommendedName>
        <fullName evidence="5">Omega-hydroxypalmitate O-feruloyl transferase</fullName>
    </recommendedName>
</protein>
<evidence type="ECO:0000256" key="2">
    <source>
        <dbReference type="SAM" id="MobiDB-lite"/>
    </source>
</evidence>
<evidence type="ECO:0000313" key="4">
    <source>
        <dbReference type="Proteomes" id="UP001497516"/>
    </source>
</evidence>
<organism evidence="3 4">
    <name type="scientific">Linum trigynum</name>
    <dbReference type="NCBI Taxonomy" id="586398"/>
    <lineage>
        <taxon>Eukaryota</taxon>
        <taxon>Viridiplantae</taxon>
        <taxon>Streptophyta</taxon>
        <taxon>Embryophyta</taxon>
        <taxon>Tracheophyta</taxon>
        <taxon>Spermatophyta</taxon>
        <taxon>Magnoliopsida</taxon>
        <taxon>eudicotyledons</taxon>
        <taxon>Gunneridae</taxon>
        <taxon>Pentapetalae</taxon>
        <taxon>rosids</taxon>
        <taxon>fabids</taxon>
        <taxon>Malpighiales</taxon>
        <taxon>Linaceae</taxon>
        <taxon>Linum</taxon>
    </lineage>
</organism>
<feature type="compositionally biased region" description="Basic and acidic residues" evidence="2">
    <location>
        <begin position="193"/>
        <end position="216"/>
    </location>
</feature>
<evidence type="ECO:0008006" key="5">
    <source>
        <dbReference type="Google" id="ProtNLM"/>
    </source>
</evidence>
<dbReference type="InterPro" id="IPR050317">
    <property type="entry name" value="Plant_Fungal_Acyltransferase"/>
</dbReference>
<dbReference type="Proteomes" id="UP001497516">
    <property type="component" value="Chromosome 9"/>
</dbReference>
<evidence type="ECO:0000256" key="1">
    <source>
        <dbReference type="ARBA" id="ARBA00009861"/>
    </source>
</evidence>
<reference evidence="3 4" key="1">
    <citation type="submission" date="2024-04" db="EMBL/GenBank/DDBJ databases">
        <authorList>
            <person name="Fracassetti M."/>
        </authorList>
    </citation>
    <scope>NUCLEOTIDE SEQUENCE [LARGE SCALE GENOMIC DNA]</scope>
</reference>
<evidence type="ECO:0000313" key="3">
    <source>
        <dbReference type="EMBL" id="CAL1412050.1"/>
    </source>
</evidence>
<sequence length="434" mass="48341">MEGVKLIEKSVVKPERETERRRIFLSAIDLSLVSYQESAQFFDPPPTPISFSDSCRALHTALRRLLVSYDFFAGRLAPALDGSNRLEIDCNGAGVVVAIAQTETKLTELGEILARKPDYEPLIAFLRDDEDEEGETDIQNKPLLYLQFTGFGCGSLALASSYNHCVLDGISVHEFEINLASLTRDINATLKEPNPDRTMFRARDPPRINHPHHEYTKPSIATASSPFNTRYAHYTDTHMVYIPRDHISRLKKSALNGINNCSTFQAVAARIWKARTIALKMSPDEAVTTLMFPVDTRRMVRPPVPAGFAGNAVVPGYARLTVKEVKEGSDSLLVKKVQEGLGRLDDDYVKSSIDWLEVHRGTPTWENTFAVAQWFRLALDEETYSWGTAKCAVPIGAKPGLVVLLSGPKSQGGLTVCLDLKDDQVQEFTRLLME</sequence>
<dbReference type="PANTHER" id="PTHR31642">
    <property type="entry name" value="TRICHOTHECENE 3-O-ACETYLTRANSFERASE"/>
    <property type="match status" value="1"/>
</dbReference>
<keyword evidence="4" id="KW-1185">Reference proteome</keyword>
<dbReference type="InterPro" id="IPR023213">
    <property type="entry name" value="CAT-like_dom_sf"/>
</dbReference>
<dbReference type="GO" id="GO:0016747">
    <property type="term" value="F:acyltransferase activity, transferring groups other than amino-acyl groups"/>
    <property type="evidence" value="ECO:0007669"/>
    <property type="project" value="TreeGrafter"/>
</dbReference>
<dbReference type="AlphaFoldDB" id="A0AAV2GMT5"/>
<proteinExistence type="inferred from homology"/>
<dbReference type="Gene3D" id="3.30.559.10">
    <property type="entry name" value="Chloramphenicol acetyltransferase-like domain"/>
    <property type="match status" value="2"/>
</dbReference>
<dbReference type="PANTHER" id="PTHR31642:SF217">
    <property type="entry name" value="OMEGA-HYDROXYPALMITATE O-FERULOYL TRANSFERASE-LIKE ISOFORM X1"/>
    <property type="match status" value="1"/>
</dbReference>
<accession>A0AAV2GMT5</accession>
<name>A0AAV2GMT5_9ROSI</name>
<comment type="similarity">
    <text evidence="1">Belongs to the plant acyltransferase family.</text>
</comment>
<dbReference type="Pfam" id="PF02458">
    <property type="entry name" value="Transferase"/>
    <property type="match status" value="1"/>
</dbReference>
<dbReference type="EMBL" id="OZ034822">
    <property type="protein sequence ID" value="CAL1412050.1"/>
    <property type="molecule type" value="Genomic_DNA"/>
</dbReference>
<feature type="region of interest" description="Disordered" evidence="2">
    <location>
        <begin position="193"/>
        <end position="220"/>
    </location>
</feature>